<dbReference type="GO" id="GO:0009289">
    <property type="term" value="C:pilus"/>
    <property type="evidence" value="ECO:0007669"/>
    <property type="project" value="InterPro"/>
</dbReference>
<dbReference type="EMBL" id="QGAL01000003">
    <property type="protein sequence ID" value="TKK19055.1"/>
    <property type="molecule type" value="Genomic_DNA"/>
</dbReference>
<dbReference type="InterPro" id="IPR008966">
    <property type="entry name" value="Adhesion_dom_sf"/>
</dbReference>
<evidence type="ECO:0000259" key="2">
    <source>
        <dbReference type="Pfam" id="PF00419"/>
    </source>
</evidence>
<dbReference type="PANTHER" id="PTHR33420:SF10">
    <property type="entry name" value="FIMBRIAE MAJOR SUBUNIT"/>
    <property type="match status" value="1"/>
</dbReference>
<organism evidence="4 6">
    <name type="scientific">Enterobacter cancerogenus</name>
    <dbReference type="NCBI Taxonomy" id="69218"/>
    <lineage>
        <taxon>Bacteria</taxon>
        <taxon>Pseudomonadati</taxon>
        <taxon>Pseudomonadota</taxon>
        <taxon>Gammaproteobacteria</taxon>
        <taxon>Enterobacterales</taxon>
        <taxon>Enterobacteriaceae</taxon>
        <taxon>Enterobacter</taxon>
        <taxon>Enterobacter cloacae complex</taxon>
    </lineage>
</organism>
<reference evidence="4 6" key="2">
    <citation type="submission" date="2019-03" db="EMBL/GenBank/DDBJ databases">
        <authorList>
            <consortium name="Pathogen Informatics"/>
        </authorList>
    </citation>
    <scope>NUCLEOTIDE SEQUENCE [LARGE SCALE GENOMIC DNA]</scope>
    <source>
        <strain evidence="4 6">NCTC12126</strain>
    </source>
</reference>
<sequence length="182" mass="19235">MSLIKNALFLALLGTPTACVYAVNYSMDVYFTGTYTDETCVVEINNGSNNEVVTLPKISVMSLQSNGSEAGSVPFNITLKECPASRTVTVFFNSSASGADTATGNLVNGTGTDMSKNVQIRLRKEDSSQVIIDDATSGQDYLISATADPLSHRFLASYYAKGDSAATAGKVQTVAGVELVYK</sequence>
<dbReference type="Proteomes" id="UP000306327">
    <property type="component" value="Unassembled WGS sequence"/>
</dbReference>
<dbReference type="AlphaFoldDB" id="A0A484XMZ7"/>
<dbReference type="Gene3D" id="2.60.40.1090">
    <property type="entry name" value="Fimbrial-type adhesion domain"/>
    <property type="match status" value="1"/>
</dbReference>
<accession>A0A484XMZ7</accession>
<dbReference type="Proteomes" id="UP000351155">
    <property type="component" value="Unassembled WGS sequence"/>
</dbReference>
<dbReference type="EMBL" id="CAADIW010000016">
    <property type="protein sequence ID" value="VFS24103.1"/>
    <property type="molecule type" value="Genomic_DNA"/>
</dbReference>
<dbReference type="KEGG" id="ecan:CWI88_03540"/>
<evidence type="ECO:0000313" key="4">
    <source>
        <dbReference type="EMBL" id="VFS24103.1"/>
    </source>
</evidence>
<evidence type="ECO:0000313" key="5">
    <source>
        <dbReference type="Proteomes" id="UP000306327"/>
    </source>
</evidence>
<dbReference type="InterPro" id="IPR050263">
    <property type="entry name" value="Bact_Fimbrial_Adh_Pro"/>
</dbReference>
<dbReference type="GO" id="GO:0043709">
    <property type="term" value="P:cell adhesion involved in single-species biofilm formation"/>
    <property type="evidence" value="ECO:0007669"/>
    <property type="project" value="TreeGrafter"/>
</dbReference>
<proteinExistence type="predicted"/>
<reference evidence="3 5" key="1">
    <citation type="journal article" date="2019" name="Sci. Rep.">
        <title>Differences in resource use lead to coexistence of seed-transmitted microbial populations.</title>
        <authorList>
            <person name="Torres-Cortes G."/>
            <person name="Garcia B.J."/>
            <person name="Compant S."/>
            <person name="Rezki S."/>
            <person name="Jones P."/>
            <person name="Preveaux A."/>
            <person name="Briand M."/>
            <person name="Roulet A."/>
            <person name="Bouchez O."/>
            <person name="Jacobson D."/>
            <person name="Barret M."/>
        </authorList>
    </citation>
    <scope>NUCLEOTIDE SEQUENCE [LARGE SCALE GENOMIC DNA]</scope>
    <source>
        <strain evidence="3 5">CFBP13530</strain>
    </source>
</reference>
<dbReference type="Pfam" id="PF00419">
    <property type="entry name" value="Fimbrial"/>
    <property type="match status" value="1"/>
</dbReference>
<feature type="domain" description="Fimbrial-type adhesion" evidence="2">
    <location>
        <begin position="30"/>
        <end position="181"/>
    </location>
</feature>
<dbReference type="PANTHER" id="PTHR33420">
    <property type="entry name" value="FIMBRIAL SUBUNIT ELFA-RELATED"/>
    <property type="match status" value="1"/>
</dbReference>
<evidence type="ECO:0000313" key="3">
    <source>
        <dbReference type="EMBL" id="TKK19055.1"/>
    </source>
</evidence>
<evidence type="ECO:0000256" key="1">
    <source>
        <dbReference type="SAM" id="SignalP"/>
    </source>
</evidence>
<dbReference type="RefSeq" id="WP_101736989.1">
    <property type="nucleotide sequence ID" value="NZ_CP025225.1"/>
</dbReference>
<evidence type="ECO:0000313" key="6">
    <source>
        <dbReference type="Proteomes" id="UP000351155"/>
    </source>
</evidence>
<dbReference type="SUPFAM" id="SSF49401">
    <property type="entry name" value="Bacterial adhesins"/>
    <property type="match status" value="1"/>
</dbReference>
<name>A0A484XMZ7_9ENTR</name>
<feature type="signal peptide" evidence="1">
    <location>
        <begin position="1"/>
        <end position="22"/>
    </location>
</feature>
<keyword evidence="1" id="KW-0732">Signal</keyword>
<feature type="chain" id="PRO_5044605272" evidence="1">
    <location>
        <begin position="23"/>
        <end position="182"/>
    </location>
</feature>
<gene>
    <name evidence="3" type="ORF">EcCFBP13530_11985</name>
    <name evidence="4" type="ORF">NCTC12126_02093</name>
</gene>
<dbReference type="InterPro" id="IPR036937">
    <property type="entry name" value="Adhesion_dom_fimbrial_sf"/>
</dbReference>
<dbReference type="InterPro" id="IPR000259">
    <property type="entry name" value="Adhesion_dom_fimbrial"/>
</dbReference>
<protein>
    <submittedName>
        <fullName evidence="4">Fimbrial protein domain-containing protein</fullName>
    </submittedName>
    <submittedName>
        <fullName evidence="3">Type 1 fimbrial protein</fullName>
    </submittedName>
</protein>